<dbReference type="AlphaFoldDB" id="B0D3L1"/>
<evidence type="ECO:0000256" key="2">
    <source>
        <dbReference type="SAM" id="MobiDB-lite"/>
    </source>
</evidence>
<dbReference type="GO" id="GO:0019888">
    <property type="term" value="F:protein phosphatase regulator activity"/>
    <property type="evidence" value="ECO:0007669"/>
    <property type="project" value="InterPro"/>
</dbReference>
<evidence type="ECO:0000313" key="3">
    <source>
        <dbReference type="EMBL" id="EDR11293.1"/>
    </source>
</evidence>
<accession>B0D3L1</accession>
<dbReference type="GO" id="GO:0005634">
    <property type="term" value="C:nucleus"/>
    <property type="evidence" value="ECO:0007669"/>
    <property type="project" value="TreeGrafter"/>
</dbReference>
<reference evidence="3 4" key="1">
    <citation type="journal article" date="2008" name="Nature">
        <title>The genome of Laccaria bicolor provides insights into mycorrhizal symbiosis.</title>
        <authorList>
            <person name="Martin F."/>
            <person name="Aerts A."/>
            <person name="Ahren D."/>
            <person name="Brun A."/>
            <person name="Danchin E.G.J."/>
            <person name="Duchaussoy F."/>
            <person name="Gibon J."/>
            <person name="Kohler A."/>
            <person name="Lindquist E."/>
            <person name="Pereda V."/>
            <person name="Salamov A."/>
            <person name="Shapiro H.J."/>
            <person name="Wuyts J."/>
            <person name="Blaudez D."/>
            <person name="Buee M."/>
            <person name="Brokstein P."/>
            <person name="Canbaeck B."/>
            <person name="Cohen D."/>
            <person name="Courty P.E."/>
            <person name="Coutinho P.M."/>
            <person name="Delaruelle C."/>
            <person name="Detter J.C."/>
            <person name="Deveau A."/>
            <person name="DiFazio S."/>
            <person name="Duplessis S."/>
            <person name="Fraissinet-Tachet L."/>
            <person name="Lucic E."/>
            <person name="Frey-Klett P."/>
            <person name="Fourrey C."/>
            <person name="Feussner I."/>
            <person name="Gay G."/>
            <person name="Grimwood J."/>
            <person name="Hoegger P.J."/>
            <person name="Jain P."/>
            <person name="Kilaru S."/>
            <person name="Labbe J."/>
            <person name="Lin Y.C."/>
            <person name="Legue V."/>
            <person name="Le Tacon F."/>
            <person name="Marmeisse R."/>
            <person name="Melayah D."/>
            <person name="Montanini B."/>
            <person name="Muratet M."/>
            <person name="Nehls U."/>
            <person name="Niculita-Hirzel H."/>
            <person name="Oudot-Le Secq M.P."/>
            <person name="Peter M."/>
            <person name="Quesneville H."/>
            <person name="Rajashekar B."/>
            <person name="Reich M."/>
            <person name="Rouhier N."/>
            <person name="Schmutz J."/>
            <person name="Yin T."/>
            <person name="Chalot M."/>
            <person name="Henrissat B."/>
            <person name="Kuees U."/>
            <person name="Lucas S."/>
            <person name="Van de Peer Y."/>
            <person name="Podila G.K."/>
            <person name="Polle A."/>
            <person name="Pukkila P.J."/>
            <person name="Richardson P.M."/>
            <person name="Rouze P."/>
            <person name="Sanders I.R."/>
            <person name="Stajich J.E."/>
            <person name="Tunlid A."/>
            <person name="Tuskan G."/>
            <person name="Grigoriev I.V."/>
        </authorList>
    </citation>
    <scope>NUCLEOTIDE SEQUENCE [LARGE SCALE GENOMIC DNA]</scope>
    <source>
        <strain evidence="4">S238N-H82 / ATCC MYA-4686</strain>
    </source>
</reference>
<gene>
    <name evidence="3" type="ORF">LACBIDRAFT_315964</name>
</gene>
<dbReference type="OrthoDB" id="341898at2759"/>
<dbReference type="KEGG" id="lbc:LACBIDRAFT_315964"/>
<dbReference type="PANTHER" id="PTHR16487:SF0">
    <property type="entry name" value="PROTEIN PHOSPHATASE 4 REGULATORY SUBUNIT 2-RELATED"/>
    <property type="match status" value="1"/>
</dbReference>
<dbReference type="EMBL" id="DS547096">
    <property type="protein sequence ID" value="EDR11293.1"/>
    <property type="molecule type" value="Genomic_DNA"/>
</dbReference>
<dbReference type="GO" id="GO:0030289">
    <property type="term" value="C:protein phosphatase 4 complex"/>
    <property type="evidence" value="ECO:0007669"/>
    <property type="project" value="InterPro"/>
</dbReference>
<feature type="region of interest" description="Disordered" evidence="2">
    <location>
        <begin position="152"/>
        <end position="281"/>
    </location>
</feature>
<proteinExistence type="inferred from homology"/>
<evidence type="ECO:0000256" key="1">
    <source>
        <dbReference type="ARBA" id="ARBA00009207"/>
    </source>
</evidence>
<dbReference type="Pfam" id="PF09184">
    <property type="entry name" value="PPP4R2"/>
    <property type="match status" value="1"/>
</dbReference>
<dbReference type="InParanoid" id="B0D3L1"/>
<feature type="compositionally biased region" description="Polar residues" evidence="2">
    <location>
        <begin position="258"/>
        <end position="267"/>
    </location>
</feature>
<dbReference type="InterPro" id="IPR015267">
    <property type="entry name" value="PPP4R2"/>
</dbReference>
<keyword evidence="4" id="KW-1185">Reference proteome</keyword>
<organism evidence="4">
    <name type="scientific">Laccaria bicolor (strain S238N-H82 / ATCC MYA-4686)</name>
    <name type="common">Bicoloured deceiver</name>
    <name type="synonym">Laccaria laccata var. bicolor</name>
    <dbReference type="NCBI Taxonomy" id="486041"/>
    <lineage>
        <taxon>Eukaryota</taxon>
        <taxon>Fungi</taxon>
        <taxon>Dikarya</taxon>
        <taxon>Basidiomycota</taxon>
        <taxon>Agaricomycotina</taxon>
        <taxon>Agaricomycetes</taxon>
        <taxon>Agaricomycetidae</taxon>
        <taxon>Agaricales</taxon>
        <taxon>Agaricineae</taxon>
        <taxon>Hydnangiaceae</taxon>
        <taxon>Laccaria</taxon>
    </lineage>
</organism>
<protein>
    <submittedName>
        <fullName evidence="3">Predicted protein</fullName>
    </submittedName>
</protein>
<dbReference type="RefSeq" id="XP_001878594.1">
    <property type="nucleotide sequence ID" value="XM_001878559.1"/>
</dbReference>
<comment type="similarity">
    <text evidence="1">Belongs to the PPP4R2 family.</text>
</comment>
<dbReference type="PANTHER" id="PTHR16487">
    <property type="entry name" value="PPP4R2-RELATED PROTEIN"/>
    <property type="match status" value="1"/>
</dbReference>
<feature type="compositionally biased region" description="Polar residues" evidence="2">
    <location>
        <begin position="152"/>
        <end position="165"/>
    </location>
</feature>
<evidence type="ECO:0000313" key="4">
    <source>
        <dbReference type="Proteomes" id="UP000001194"/>
    </source>
</evidence>
<feature type="compositionally biased region" description="Acidic residues" evidence="2">
    <location>
        <begin position="271"/>
        <end position="281"/>
    </location>
</feature>
<name>B0D3L1_LACBS</name>
<dbReference type="GO" id="GO:0005737">
    <property type="term" value="C:cytoplasm"/>
    <property type="evidence" value="ECO:0007669"/>
    <property type="project" value="TreeGrafter"/>
</dbReference>
<dbReference type="GeneID" id="6074103"/>
<dbReference type="Proteomes" id="UP000001194">
    <property type="component" value="Unassembled WGS sequence"/>
</dbReference>
<sequence>MSSEWPKLRDIIKAKLEKNILLFLSTTKQPERPAPFHPTPLITGGLKLPPFPPRKLNQLLHVNDVPVSYMNEQQANELKGHIFAQLDEFDLDNPPFTIQRLCELCIRPKRNYNSIGKYLRAVEKSILVTSTQDSFPPLTEAELDSSGRSAISLGSTRQSAPSTPLFSPIPFLHDDARRSKSRSPPPTPLTLGPSLDGPETKALGLVDELDDPSPGHLSEHPTALTSTTTVSKDAPPHSRPFLGSLGQRFVKSEGVDGNNASAVQGDSDSMILDDDKENTKS</sequence>
<dbReference type="STRING" id="486041.B0D3L1"/>
<dbReference type="HOGENOM" id="CLU_056027_0_0_1"/>